<dbReference type="AlphaFoldDB" id="A0A9Q0MIT6"/>
<evidence type="ECO:0000256" key="2">
    <source>
        <dbReference type="ARBA" id="ARBA00009127"/>
    </source>
</evidence>
<comment type="caution">
    <text evidence="6">The sequence shown here is derived from an EMBL/GenBank/DDBJ whole genome shotgun (WGS) entry which is preliminary data.</text>
</comment>
<reference evidence="6" key="1">
    <citation type="submission" date="2022-07" db="EMBL/GenBank/DDBJ databases">
        <authorList>
            <person name="Trinca V."/>
            <person name="Uliana J.V.C."/>
            <person name="Torres T.T."/>
            <person name="Ward R.J."/>
            <person name="Monesi N."/>
        </authorList>
    </citation>
    <scope>NUCLEOTIDE SEQUENCE</scope>
    <source>
        <strain evidence="6">HSMRA1968</strain>
        <tissue evidence="6">Whole embryos</tissue>
    </source>
</reference>
<dbReference type="PANTHER" id="PTHR10009:SF10">
    <property type="entry name" value="L-DOPACHROME TAUTOMERASE YELLOW-F-RELATED"/>
    <property type="match status" value="1"/>
</dbReference>
<keyword evidence="4 5" id="KW-0732">Signal</keyword>
<dbReference type="Gene3D" id="2.120.10.30">
    <property type="entry name" value="TolB, C-terminal domain"/>
    <property type="match status" value="3"/>
</dbReference>
<keyword evidence="7" id="KW-1185">Reference proteome</keyword>
<sequence>MGVGRSLIIFQILIYFVVVSDCKLNEFYRWKQMSFEKLETDIDDKESITFPSDLDLIGTTDSNEPTVTPNAEFIAYNNVPMSVAHYKGKVIITVPRRAPGIPSTLNYVNADLPEGSSPSLRPYPNFEMNELQPLQLADHTRIVSVYRTRVDDCGRLWFVCTGALEYNETIQIQRPSLWIIDMNTEKVVQRYEIPESIIEPGRGIISLNVDVDMKSCDNAYAYISDFLTQSLLVYSLKENHMWKFNHKYLQYDLELTKYSLDGFKYQWFDGVFSVALGNRQKDGYRTAYFHPMASTSEFAVNTKVLQNEKLSKRSDHGDDFKKIGERGNLSQSALHDFHQRSGIIFFSQIARNAVSCWNSQKPCTPENNVIVDQNDVTMNYPVDLNIDKEDNLWVLTNTLPRFIYGKLDKNEYNFRIWRTNVYEAIRGTECDQKQGHGYGLGNIGNIWNGHENRYGEESSDSSSSRSFRQYTNSIENFIPYNNVPMGVTHFKGKFIVTIPRRKPGIKSTLNYVSSKFSKGSSPNLRSFPDLETNQLHSELKPDTNKIVSVYRTRMDDCDRMWFVDTGSLQYNGTIQVQRASIWIMNMTTEQVIRRFEIPEHIVKSGQGLISLKKLGERGENSQSAMHDFDLDTGVIIFSQIGKNGLSCWNTATPLTPDNTALIIQNNESMLYPADVNIDNDGNLWVLTNKLPRFVYGKLKNTEYNFRIWNAKVRDVIKGTVCDTDRNQ</sequence>
<evidence type="ECO:0000256" key="5">
    <source>
        <dbReference type="SAM" id="SignalP"/>
    </source>
</evidence>
<dbReference type="InterPro" id="IPR017996">
    <property type="entry name" value="MRJP/yellow-related"/>
</dbReference>
<evidence type="ECO:0000313" key="6">
    <source>
        <dbReference type="EMBL" id="KAJ6628025.1"/>
    </source>
</evidence>
<feature type="signal peptide" evidence="5">
    <location>
        <begin position="1"/>
        <end position="22"/>
    </location>
</feature>
<evidence type="ECO:0000313" key="7">
    <source>
        <dbReference type="Proteomes" id="UP001151699"/>
    </source>
</evidence>
<comment type="subcellular location">
    <subcellularLocation>
        <location evidence="1">Secreted</location>
    </subcellularLocation>
</comment>
<dbReference type="OrthoDB" id="7776143at2759"/>
<evidence type="ECO:0000256" key="3">
    <source>
        <dbReference type="ARBA" id="ARBA00022525"/>
    </source>
</evidence>
<keyword evidence="3" id="KW-0964">Secreted</keyword>
<dbReference type="SUPFAM" id="SSF63829">
    <property type="entry name" value="Calcium-dependent phosphotriesterase"/>
    <property type="match status" value="1"/>
</dbReference>
<name>A0A9Q0MIT6_9DIPT</name>
<dbReference type="GO" id="GO:0005576">
    <property type="term" value="C:extracellular region"/>
    <property type="evidence" value="ECO:0007669"/>
    <property type="project" value="UniProtKB-SubCell"/>
</dbReference>
<dbReference type="InterPro" id="IPR011042">
    <property type="entry name" value="6-blade_b-propeller_TolB-like"/>
</dbReference>
<protein>
    <submittedName>
        <fullName evidence="6">L-dopachrome tautomerase yellow-f2</fullName>
    </submittedName>
</protein>
<evidence type="ECO:0000256" key="4">
    <source>
        <dbReference type="ARBA" id="ARBA00022729"/>
    </source>
</evidence>
<organism evidence="6 7">
    <name type="scientific">Pseudolycoriella hygida</name>
    <dbReference type="NCBI Taxonomy" id="35572"/>
    <lineage>
        <taxon>Eukaryota</taxon>
        <taxon>Metazoa</taxon>
        <taxon>Ecdysozoa</taxon>
        <taxon>Arthropoda</taxon>
        <taxon>Hexapoda</taxon>
        <taxon>Insecta</taxon>
        <taxon>Pterygota</taxon>
        <taxon>Neoptera</taxon>
        <taxon>Endopterygota</taxon>
        <taxon>Diptera</taxon>
        <taxon>Nematocera</taxon>
        <taxon>Sciaroidea</taxon>
        <taxon>Sciaridae</taxon>
        <taxon>Pseudolycoriella</taxon>
    </lineage>
</organism>
<dbReference type="PANTHER" id="PTHR10009">
    <property type="entry name" value="PROTEIN YELLOW-RELATED"/>
    <property type="match status" value="1"/>
</dbReference>
<feature type="chain" id="PRO_5040344740" evidence="5">
    <location>
        <begin position="23"/>
        <end position="727"/>
    </location>
</feature>
<dbReference type="EMBL" id="WJQU01003059">
    <property type="protein sequence ID" value="KAJ6628025.1"/>
    <property type="molecule type" value="Genomic_DNA"/>
</dbReference>
<proteinExistence type="inferred from homology"/>
<dbReference type="Proteomes" id="UP001151699">
    <property type="component" value="Unassembled WGS sequence"/>
</dbReference>
<gene>
    <name evidence="6" type="ORF">Bhyg_17242</name>
</gene>
<dbReference type="Pfam" id="PF03022">
    <property type="entry name" value="MRJP"/>
    <property type="match status" value="3"/>
</dbReference>
<evidence type="ECO:0000256" key="1">
    <source>
        <dbReference type="ARBA" id="ARBA00004613"/>
    </source>
</evidence>
<accession>A0A9Q0MIT6</accession>
<comment type="similarity">
    <text evidence="2">Belongs to the major royal jelly protein family.</text>
</comment>